<sequence length="108" mass="12398">MTMKFNYPNKTRTDFLKDVVLLLIARRLELGITQDELNHTLGVADRLVSKWECGVRTPTSFHLYCWADALESMITITANDNSPPSISDEMEKAVNDNILFNVHHFTKE</sequence>
<dbReference type="EMBL" id="BMIC01000001">
    <property type="protein sequence ID" value="GFZ79826.1"/>
    <property type="molecule type" value="Genomic_DNA"/>
</dbReference>
<dbReference type="Proteomes" id="UP000598120">
    <property type="component" value="Unassembled WGS sequence"/>
</dbReference>
<dbReference type="Pfam" id="PF01381">
    <property type="entry name" value="HTH_3"/>
    <property type="match status" value="1"/>
</dbReference>
<name>A0A8J2TPW9_9FLAO</name>
<dbReference type="GO" id="GO:0003677">
    <property type="term" value="F:DNA binding"/>
    <property type="evidence" value="ECO:0007669"/>
    <property type="project" value="InterPro"/>
</dbReference>
<dbReference type="Gene3D" id="1.10.260.40">
    <property type="entry name" value="lambda repressor-like DNA-binding domains"/>
    <property type="match status" value="1"/>
</dbReference>
<feature type="domain" description="HTH cro/C1-type" evidence="1">
    <location>
        <begin position="23"/>
        <end position="59"/>
    </location>
</feature>
<dbReference type="CDD" id="cd00093">
    <property type="entry name" value="HTH_XRE"/>
    <property type="match status" value="1"/>
</dbReference>
<keyword evidence="3" id="KW-1185">Reference proteome</keyword>
<dbReference type="PROSITE" id="PS50943">
    <property type="entry name" value="HTH_CROC1"/>
    <property type="match status" value="1"/>
</dbReference>
<reference evidence="2 3" key="1">
    <citation type="journal article" date="2014" name="Int. J. Syst. Evol. Microbiol.">
        <title>Complete genome sequence of Corynebacterium casei LMG S-19264T (=DSM 44701T), isolated from a smear-ripened cheese.</title>
        <authorList>
            <consortium name="US DOE Joint Genome Institute (JGI-PGF)"/>
            <person name="Walter F."/>
            <person name="Albersmeier A."/>
            <person name="Kalinowski J."/>
            <person name="Ruckert C."/>
        </authorList>
    </citation>
    <scope>NUCLEOTIDE SEQUENCE [LARGE SCALE GENOMIC DNA]</scope>
    <source>
        <strain evidence="2 3">CGMCC 1.15295</strain>
    </source>
</reference>
<dbReference type="InterPro" id="IPR010982">
    <property type="entry name" value="Lambda_DNA-bd_dom_sf"/>
</dbReference>
<dbReference type="SUPFAM" id="SSF47413">
    <property type="entry name" value="lambda repressor-like DNA-binding domains"/>
    <property type="match status" value="1"/>
</dbReference>
<proteinExistence type="predicted"/>
<comment type="caution">
    <text evidence="2">The sequence shown here is derived from an EMBL/GenBank/DDBJ whole genome shotgun (WGS) entry which is preliminary data.</text>
</comment>
<evidence type="ECO:0000259" key="1">
    <source>
        <dbReference type="PROSITE" id="PS50943"/>
    </source>
</evidence>
<evidence type="ECO:0000313" key="3">
    <source>
        <dbReference type="Proteomes" id="UP000598120"/>
    </source>
</evidence>
<accession>A0A8J2TPW9</accession>
<gene>
    <name evidence="2" type="ORF">GCM10011531_07210</name>
</gene>
<dbReference type="InterPro" id="IPR001387">
    <property type="entry name" value="Cro/C1-type_HTH"/>
</dbReference>
<organism evidence="2 3">
    <name type="scientific">Aquaticitalea lipolytica</name>
    <dbReference type="NCBI Taxonomy" id="1247562"/>
    <lineage>
        <taxon>Bacteria</taxon>
        <taxon>Pseudomonadati</taxon>
        <taxon>Bacteroidota</taxon>
        <taxon>Flavobacteriia</taxon>
        <taxon>Flavobacteriales</taxon>
        <taxon>Flavobacteriaceae</taxon>
        <taxon>Aquaticitalea</taxon>
    </lineage>
</organism>
<dbReference type="AlphaFoldDB" id="A0A8J2TPW9"/>
<evidence type="ECO:0000313" key="2">
    <source>
        <dbReference type="EMBL" id="GFZ79826.1"/>
    </source>
</evidence>
<protein>
    <recommendedName>
        <fullName evidence="1">HTH cro/C1-type domain-containing protein</fullName>
    </recommendedName>
</protein>